<accession>A0ABR7TKM5</accession>
<organism evidence="1 2">
    <name type="scientific">Chitinophaga qingshengii</name>
    <dbReference type="NCBI Taxonomy" id="1569794"/>
    <lineage>
        <taxon>Bacteria</taxon>
        <taxon>Pseudomonadati</taxon>
        <taxon>Bacteroidota</taxon>
        <taxon>Chitinophagia</taxon>
        <taxon>Chitinophagales</taxon>
        <taxon>Chitinophagaceae</taxon>
        <taxon>Chitinophaga</taxon>
    </lineage>
</organism>
<dbReference type="PIRSF" id="PIRSF008502">
    <property type="entry name" value="UCP008502"/>
    <property type="match status" value="1"/>
</dbReference>
<dbReference type="Gene3D" id="3.30.70.1280">
    <property type="entry name" value="SP0830-like domains"/>
    <property type="match status" value="1"/>
</dbReference>
<evidence type="ECO:0000313" key="1">
    <source>
        <dbReference type="EMBL" id="MBC9931009.1"/>
    </source>
</evidence>
<comment type="caution">
    <text evidence="1">The sequence shown here is derived from an EMBL/GenBank/DDBJ whole genome shotgun (WGS) entry which is preliminary data.</text>
</comment>
<dbReference type="Proteomes" id="UP000659124">
    <property type="component" value="Unassembled WGS sequence"/>
</dbReference>
<dbReference type="EMBL" id="JACVFC010000001">
    <property type="protein sequence ID" value="MBC9931009.1"/>
    <property type="molecule type" value="Genomic_DNA"/>
</dbReference>
<name>A0ABR7TKM5_9BACT</name>
<dbReference type="RefSeq" id="WP_188088046.1">
    <property type="nucleotide sequence ID" value="NZ_JACVFC010000001.1"/>
</dbReference>
<dbReference type="PANTHER" id="PTHR36439:SF1">
    <property type="entry name" value="DUF1697 DOMAIN-CONTAINING PROTEIN"/>
    <property type="match status" value="1"/>
</dbReference>
<protein>
    <submittedName>
        <fullName evidence="1">DUF1697 domain-containing protein</fullName>
    </submittedName>
</protein>
<evidence type="ECO:0000313" key="2">
    <source>
        <dbReference type="Proteomes" id="UP000659124"/>
    </source>
</evidence>
<keyword evidence="2" id="KW-1185">Reference proteome</keyword>
<proteinExistence type="predicted"/>
<gene>
    <name evidence="1" type="ORF">ICL07_11520</name>
</gene>
<dbReference type="InterPro" id="IPR012545">
    <property type="entry name" value="DUF1697"/>
</dbReference>
<dbReference type="Pfam" id="PF08002">
    <property type="entry name" value="DUF1697"/>
    <property type="match status" value="1"/>
</dbReference>
<reference evidence="1 2" key="1">
    <citation type="submission" date="2020-09" db="EMBL/GenBank/DDBJ databases">
        <title>Genome sequences of type strains of Chitinophaga qingshengii and Chitinophaga varians.</title>
        <authorList>
            <person name="Kittiwongwattana C."/>
        </authorList>
    </citation>
    <scope>NUCLEOTIDE SEQUENCE [LARGE SCALE GENOMIC DNA]</scope>
    <source>
        <strain evidence="1 2">JCM 30026</strain>
    </source>
</reference>
<dbReference type="PANTHER" id="PTHR36439">
    <property type="entry name" value="BLL4334 PROTEIN"/>
    <property type="match status" value="1"/>
</dbReference>
<dbReference type="SUPFAM" id="SSF160379">
    <property type="entry name" value="SP0830-like"/>
    <property type="match status" value="1"/>
</dbReference>
<sequence length="176" mass="19539">MMTRYIAFLRAVNVGGRQVKMELLRALFEQAGFKQVKTYIQSGNVIFDAKGQEAALEAKIEQLLQQNLGFAVPVCIRSIAAVQAVLDNNPFPGVIPDKDFQIYIAFLQTLPGKEATAIIATLQSDIETYHLNGKEVYVLMKKNTGAPPFSNTYLEKKLKLVATTRNLATVQKVLSF</sequence>